<protein>
    <submittedName>
        <fullName evidence="1">Uncharacterized protein</fullName>
    </submittedName>
</protein>
<organism evidence="1 2">
    <name type="scientific">Dryococelus australis</name>
    <dbReference type="NCBI Taxonomy" id="614101"/>
    <lineage>
        <taxon>Eukaryota</taxon>
        <taxon>Metazoa</taxon>
        <taxon>Ecdysozoa</taxon>
        <taxon>Arthropoda</taxon>
        <taxon>Hexapoda</taxon>
        <taxon>Insecta</taxon>
        <taxon>Pterygota</taxon>
        <taxon>Neoptera</taxon>
        <taxon>Polyneoptera</taxon>
        <taxon>Phasmatodea</taxon>
        <taxon>Verophasmatodea</taxon>
        <taxon>Anareolatae</taxon>
        <taxon>Phasmatidae</taxon>
        <taxon>Eurycanthinae</taxon>
        <taxon>Dryococelus</taxon>
    </lineage>
</organism>
<gene>
    <name evidence="1" type="ORF">PR048_029465</name>
</gene>
<name>A0ABQ9GDG5_9NEOP</name>
<evidence type="ECO:0000313" key="2">
    <source>
        <dbReference type="Proteomes" id="UP001159363"/>
    </source>
</evidence>
<reference evidence="1 2" key="1">
    <citation type="submission" date="2023-02" db="EMBL/GenBank/DDBJ databases">
        <title>LHISI_Scaffold_Assembly.</title>
        <authorList>
            <person name="Stuart O.P."/>
            <person name="Cleave R."/>
            <person name="Magrath M.J.L."/>
            <person name="Mikheyev A.S."/>
        </authorList>
    </citation>
    <scope>NUCLEOTIDE SEQUENCE [LARGE SCALE GENOMIC DNA]</scope>
    <source>
        <strain evidence="1">Daus_M_001</strain>
        <tissue evidence="1">Leg muscle</tissue>
    </source>
</reference>
<keyword evidence="2" id="KW-1185">Reference proteome</keyword>
<dbReference type="Proteomes" id="UP001159363">
    <property type="component" value="Chromosome 12"/>
</dbReference>
<sequence>MANGHICGARFPTSSCDNSSHCIVGWSSQTSKDHDYHLFNGEHFQYLKQKTRYISDFPQTDRDFIIVLYLCSVTQPWHTVMPESHIPDENSTTRQKPQPRPFSMKLLEFTARQFTDATHRCRVVLAVSCWSWLCDSGIKRSRRFTYELGRITRLEVTAGRQAGRHTGAQLSVSNHSNPRPALDSTVMCILEPQAFVHWLLPHRVPSVTSHVAVWHSLLVSLQVCYWIRVVQGVSNKLRYNYKVTFSVHRQRDCRLALNWKATGYNTQLTPAYLATVHHTPLDTSVLRISDPRLSVHWLLPQHVLKSQLVHSVFDTSWRTAAQSSPSTVTADNQCTVDISTCRYADVNCALVVCCHSWRQRLGQPYPGGVKHRSGMELRVKGQEAIRATLTRTPSASSLLRARRAVFPSGVWLVGNPPQYGLPASRSLLDDVNIERYGSVRPLSADLRNPHTYLLSYQGHSAVTSSSPSSSPSLLQFPRDQLETPVHRSTQILTLALRSAARESVRDMFRSSTAGVAVVLWLACSPPTEANRVRFPARSLPDFSHPKRCRWSVGFSRGSPIAFRRCFILTSLHPRVKSRPNLSTPINYYLRPLVLNPMKSYVTSPRGIDRDCSHTSCVAPAFTLEQFTVTNTVSYASPPFSLVCPSCLWSSVRTHGGKIPGQDSHVAGVISADECKRKWGLSSDGIQWREKLEHPEKAHPHKATPAILTNCKIFQDDSAGSQTRSTV</sequence>
<evidence type="ECO:0000313" key="1">
    <source>
        <dbReference type="EMBL" id="KAJ8870443.1"/>
    </source>
</evidence>
<proteinExistence type="predicted"/>
<comment type="caution">
    <text evidence="1">The sequence shown here is derived from an EMBL/GenBank/DDBJ whole genome shotgun (WGS) entry which is preliminary data.</text>
</comment>
<dbReference type="EMBL" id="JARBHB010000013">
    <property type="protein sequence ID" value="KAJ8870443.1"/>
    <property type="molecule type" value="Genomic_DNA"/>
</dbReference>
<accession>A0ABQ9GDG5</accession>